<protein>
    <submittedName>
        <fullName evidence="2">Uncharacterized protein</fullName>
    </submittedName>
</protein>
<accession>A0A0A9CC63</accession>
<reference evidence="2" key="2">
    <citation type="journal article" date="2015" name="Data Brief">
        <title>Shoot transcriptome of the giant reed, Arundo donax.</title>
        <authorList>
            <person name="Barrero R.A."/>
            <person name="Guerrero F.D."/>
            <person name="Moolhuijzen P."/>
            <person name="Goolsby J.A."/>
            <person name="Tidwell J."/>
            <person name="Bellgard S.E."/>
            <person name="Bellgard M.I."/>
        </authorList>
    </citation>
    <scope>NUCLEOTIDE SEQUENCE</scope>
    <source>
        <tissue evidence="2">Shoot tissue taken approximately 20 cm above the soil surface</tissue>
    </source>
</reference>
<evidence type="ECO:0000256" key="1">
    <source>
        <dbReference type="SAM" id="MobiDB-lite"/>
    </source>
</evidence>
<reference evidence="2" key="1">
    <citation type="submission" date="2014-09" db="EMBL/GenBank/DDBJ databases">
        <authorList>
            <person name="Magalhaes I.L.F."/>
            <person name="Oliveira U."/>
            <person name="Santos F.R."/>
            <person name="Vidigal T.H.D.A."/>
            <person name="Brescovit A.D."/>
            <person name="Santos A.J."/>
        </authorList>
    </citation>
    <scope>NUCLEOTIDE SEQUENCE</scope>
    <source>
        <tissue evidence="2">Shoot tissue taken approximately 20 cm above the soil surface</tissue>
    </source>
</reference>
<feature type="region of interest" description="Disordered" evidence="1">
    <location>
        <begin position="1"/>
        <end position="20"/>
    </location>
</feature>
<proteinExistence type="predicted"/>
<dbReference type="EMBL" id="GBRH01223976">
    <property type="protein sequence ID" value="JAD73919.1"/>
    <property type="molecule type" value="Transcribed_RNA"/>
</dbReference>
<evidence type="ECO:0000313" key="2">
    <source>
        <dbReference type="EMBL" id="JAD73919.1"/>
    </source>
</evidence>
<dbReference type="AlphaFoldDB" id="A0A0A9CC63"/>
<sequence length="20" mass="2287">MSHQDSKGPAHQVYMCRITP</sequence>
<organism evidence="2">
    <name type="scientific">Arundo donax</name>
    <name type="common">Giant reed</name>
    <name type="synonym">Donax arundinaceus</name>
    <dbReference type="NCBI Taxonomy" id="35708"/>
    <lineage>
        <taxon>Eukaryota</taxon>
        <taxon>Viridiplantae</taxon>
        <taxon>Streptophyta</taxon>
        <taxon>Embryophyta</taxon>
        <taxon>Tracheophyta</taxon>
        <taxon>Spermatophyta</taxon>
        <taxon>Magnoliopsida</taxon>
        <taxon>Liliopsida</taxon>
        <taxon>Poales</taxon>
        <taxon>Poaceae</taxon>
        <taxon>PACMAD clade</taxon>
        <taxon>Arundinoideae</taxon>
        <taxon>Arundineae</taxon>
        <taxon>Arundo</taxon>
    </lineage>
</organism>
<name>A0A0A9CC63_ARUDO</name>